<dbReference type="InterPro" id="IPR013154">
    <property type="entry name" value="ADH-like_N"/>
</dbReference>
<proteinExistence type="predicted"/>
<evidence type="ECO:0000313" key="3">
    <source>
        <dbReference type="Proteomes" id="UP001218218"/>
    </source>
</evidence>
<evidence type="ECO:0000313" key="2">
    <source>
        <dbReference type="EMBL" id="KAJ7368817.1"/>
    </source>
</evidence>
<organism evidence="2 3">
    <name type="scientific">Mycena albidolilacea</name>
    <dbReference type="NCBI Taxonomy" id="1033008"/>
    <lineage>
        <taxon>Eukaryota</taxon>
        <taxon>Fungi</taxon>
        <taxon>Dikarya</taxon>
        <taxon>Basidiomycota</taxon>
        <taxon>Agaricomycotina</taxon>
        <taxon>Agaricomycetes</taxon>
        <taxon>Agaricomycetidae</taxon>
        <taxon>Agaricales</taxon>
        <taxon>Marasmiineae</taxon>
        <taxon>Mycenaceae</taxon>
        <taxon>Mycena</taxon>
    </lineage>
</organism>
<keyword evidence="3" id="KW-1185">Reference proteome</keyword>
<dbReference type="GO" id="GO:0016651">
    <property type="term" value="F:oxidoreductase activity, acting on NAD(P)H"/>
    <property type="evidence" value="ECO:0007669"/>
    <property type="project" value="InterPro"/>
</dbReference>
<gene>
    <name evidence="2" type="ORF">DFH08DRAFT_727672</name>
</gene>
<feature type="domain" description="Enoyl reductase (ER)" evidence="1">
    <location>
        <begin position="7"/>
        <end position="333"/>
    </location>
</feature>
<dbReference type="SMART" id="SM00829">
    <property type="entry name" value="PKS_ER"/>
    <property type="match status" value="1"/>
</dbReference>
<dbReference type="EMBL" id="JARIHO010000001">
    <property type="protein sequence ID" value="KAJ7368817.1"/>
    <property type="molecule type" value="Genomic_DNA"/>
</dbReference>
<protein>
    <submittedName>
        <fullName evidence="2">Chaperonin 10-like protein</fullName>
    </submittedName>
</protein>
<dbReference type="InterPro" id="IPR020843">
    <property type="entry name" value="ER"/>
</dbReference>
<dbReference type="InterPro" id="IPR036291">
    <property type="entry name" value="NAD(P)-bd_dom_sf"/>
</dbReference>
<dbReference type="Pfam" id="PF00107">
    <property type="entry name" value="ADH_zinc_N"/>
    <property type="match status" value="1"/>
</dbReference>
<dbReference type="InterPro" id="IPR011032">
    <property type="entry name" value="GroES-like_sf"/>
</dbReference>
<dbReference type="PANTHER" id="PTHR45348">
    <property type="entry name" value="HYPOTHETICAL OXIDOREDUCTASE (EUROFUNG)"/>
    <property type="match status" value="1"/>
</dbReference>
<dbReference type="SUPFAM" id="SSF51735">
    <property type="entry name" value="NAD(P)-binding Rossmann-fold domains"/>
    <property type="match status" value="1"/>
</dbReference>
<dbReference type="Proteomes" id="UP001218218">
    <property type="component" value="Unassembled WGS sequence"/>
</dbReference>
<dbReference type="Pfam" id="PF08240">
    <property type="entry name" value="ADH_N"/>
    <property type="match status" value="1"/>
</dbReference>
<comment type="caution">
    <text evidence="2">The sequence shown here is derived from an EMBL/GenBank/DDBJ whole genome shotgun (WGS) entry which is preliminary data.</text>
</comment>
<reference evidence="2" key="1">
    <citation type="submission" date="2023-03" db="EMBL/GenBank/DDBJ databases">
        <title>Massive genome expansion in bonnet fungi (Mycena s.s.) driven by repeated elements and novel gene families across ecological guilds.</title>
        <authorList>
            <consortium name="Lawrence Berkeley National Laboratory"/>
            <person name="Harder C.B."/>
            <person name="Miyauchi S."/>
            <person name="Viragh M."/>
            <person name="Kuo A."/>
            <person name="Thoen E."/>
            <person name="Andreopoulos B."/>
            <person name="Lu D."/>
            <person name="Skrede I."/>
            <person name="Drula E."/>
            <person name="Henrissat B."/>
            <person name="Morin E."/>
            <person name="Kohler A."/>
            <person name="Barry K."/>
            <person name="LaButti K."/>
            <person name="Morin E."/>
            <person name="Salamov A."/>
            <person name="Lipzen A."/>
            <person name="Mereny Z."/>
            <person name="Hegedus B."/>
            <person name="Baldrian P."/>
            <person name="Stursova M."/>
            <person name="Weitz H."/>
            <person name="Taylor A."/>
            <person name="Grigoriev I.V."/>
            <person name="Nagy L.G."/>
            <person name="Martin F."/>
            <person name="Kauserud H."/>
        </authorList>
    </citation>
    <scope>NUCLEOTIDE SEQUENCE</scope>
    <source>
        <strain evidence="2">CBHHK002</strain>
    </source>
</reference>
<name>A0AAD7AVJ7_9AGAR</name>
<dbReference type="AlphaFoldDB" id="A0AAD7AVJ7"/>
<dbReference type="Gene3D" id="3.40.50.720">
    <property type="entry name" value="NAD(P)-binding Rossmann-like Domain"/>
    <property type="match status" value="1"/>
</dbReference>
<dbReference type="InterPro" id="IPR013149">
    <property type="entry name" value="ADH-like_C"/>
</dbReference>
<accession>A0AAD7AVJ7</accession>
<evidence type="ECO:0000259" key="1">
    <source>
        <dbReference type="SMART" id="SM00829"/>
    </source>
</evidence>
<dbReference type="SUPFAM" id="SSF50129">
    <property type="entry name" value="GroES-like"/>
    <property type="match status" value="1"/>
</dbReference>
<sequence length="340" mass="36014">MPTQQVIVVESPKAPFVLATREIPSPEKGEVLIKTMAVALNPANWIQREYNILVDKYPVVLGNDVAGTVEALGEGVEGLKKGDRVFGRAVKGGFGQYTAVPVAGFLVPIPENASFDEVATIPMAFTSACIGLFAAAPIGLGLNTTFSCNIPPQDGSALVIGAATSVGQFAIQLLKSLGFSRIVTYASGVHSEYLRQLGATECIDRGEVPLESLAAALRAPVKVIYHTIDLAALNTAYDCVTEGGSIVTCQPTAPFDQDGERKKLLFVRVAPNPATIEQFKKSQELMVKNVSEMLKRGIITGNRYEVLPGGVSGILGGLEKLQKGDVRGVKLVAHPHDTSA</sequence>
<dbReference type="CDD" id="cd08249">
    <property type="entry name" value="enoyl_reductase_like"/>
    <property type="match status" value="1"/>
</dbReference>
<dbReference type="Gene3D" id="3.90.180.10">
    <property type="entry name" value="Medium-chain alcohol dehydrogenases, catalytic domain"/>
    <property type="match status" value="1"/>
</dbReference>
<dbReference type="InterPro" id="IPR047122">
    <property type="entry name" value="Trans-enoyl_RdTase-like"/>
</dbReference>
<dbReference type="PANTHER" id="PTHR45348:SF2">
    <property type="entry name" value="ZINC-TYPE ALCOHOL DEHYDROGENASE-LIKE PROTEIN C2E1P3.01"/>
    <property type="match status" value="1"/>
</dbReference>